<keyword evidence="5 8" id="KW-0732">Signal</keyword>
<dbReference type="InterPro" id="IPR016054">
    <property type="entry name" value="LY6_UPA_recep-like"/>
</dbReference>
<protein>
    <recommendedName>
        <fullName evidence="9">UPAR/Ly6 domain-containing protein</fullName>
    </recommendedName>
</protein>
<reference evidence="10" key="2">
    <citation type="submission" date="2025-09" db="UniProtKB">
        <authorList>
            <consortium name="Ensembl"/>
        </authorList>
    </citation>
    <scope>IDENTIFICATION</scope>
</reference>
<organism evidence="10 11">
    <name type="scientific">Cyprinus carpio carpio</name>
    <dbReference type="NCBI Taxonomy" id="630221"/>
    <lineage>
        <taxon>Eukaryota</taxon>
        <taxon>Metazoa</taxon>
        <taxon>Chordata</taxon>
        <taxon>Craniata</taxon>
        <taxon>Vertebrata</taxon>
        <taxon>Euteleostomi</taxon>
        <taxon>Actinopterygii</taxon>
        <taxon>Neopterygii</taxon>
        <taxon>Teleostei</taxon>
        <taxon>Ostariophysi</taxon>
        <taxon>Cypriniformes</taxon>
        <taxon>Cyprinidae</taxon>
        <taxon>Cyprininae</taxon>
        <taxon>Cyprinus</taxon>
    </lineage>
</organism>
<dbReference type="AlphaFoldDB" id="A0A8C1HRU8"/>
<dbReference type="SMART" id="SM00134">
    <property type="entry name" value="LU"/>
    <property type="match status" value="2"/>
</dbReference>
<dbReference type="PANTHER" id="PTHR20914:SF9">
    <property type="entry name" value="COILED, ISOFORM A"/>
    <property type="match status" value="1"/>
</dbReference>
<evidence type="ECO:0000313" key="11">
    <source>
        <dbReference type="Proteomes" id="UP001108240"/>
    </source>
</evidence>
<evidence type="ECO:0000256" key="8">
    <source>
        <dbReference type="SAM" id="SignalP"/>
    </source>
</evidence>
<keyword evidence="11" id="KW-1185">Reference proteome</keyword>
<dbReference type="Gene3D" id="2.10.60.10">
    <property type="entry name" value="CD59"/>
    <property type="match status" value="2"/>
</dbReference>
<evidence type="ECO:0000313" key="10">
    <source>
        <dbReference type="Ensembl" id="ENSCCRP00000070019.2"/>
    </source>
</evidence>
<name>A0A8C1HRU8_CYPCA</name>
<dbReference type="GeneTree" id="ENSGT00940000163304"/>
<feature type="chain" id="PRO_5039941730" description="UPAR/Ly6 domain-containing protein" evidence="8">
    <location>
        <begin position="25"/>
        <end position="301"/>
    </location>
</feature>
<feature type="domain" description="UPAR/Ly6" evidence="9">
    <location>
        <begin position="128"/>
        <end position="202"/>
    </location>
</feature>
<evidence type="ECO:0000256" key="4">
    <source>
        <dbReference type="ARBA" id="ARBA00022525"/>
    </source>
</evidence>
<evidence type="ECO:0000256" key="7">
    <source>
        <dbReference type="ARBA" id="ARBA00023180"/>
    </source>
</evidence>
<dbReference type="GO" id="GO:0005576">
    <property type="term" value="C:extracellular region"/>
    <property type="evidence" value="ECO:0007669"/>
    <property type="project" value="UniProtKB-SubCell"/>
</dbReference>
<evidence type="ECO:0000256" key="1">
    <source>
        <dbReference type="ARBA" id="ARBA00004236"/>
    </source>
</evidence>
<keyword evidence="6" id="KW-0472">Membrane</keyword>
<evidence type="ECO:0000259" key="9">
    <source>
        <dbReference type="SMART" id="SM00134"/>
    </source>
</evidence>
<evidence type="ECO:0000256" key="3">
    <source>
        <dbReference type="ARBA" id="ARBA00022475"/>
    </source>
</evidence>
<dbReference type="Pfam" id="PF00087">
    <property type="entry name" value="Toxin_TOLIP"/>
    <property type="match status" value="1"/>
</dbReference>
<evidence type="ECO:0000256" key="2">
    <source>
        <dbReference type="ARBA" id="ARBA00004613"/>
    </source>
</evidence>
<accession>A0A8C1HRU8</accession>
<dbReference type="PANTHER" id="PTHR20914">
    <property type="entry name" value="LY6/PLAUR DOMAIN-CONTAINING PROTEIN 8"/>
    <property type="match status" value="1"/>
</dbReference>
<feature type="signal peptide" evidence="8">
    <location>
        <begin position="1"/>
        <end position="24"/>
    </location>
</feature>
<dbReference type="InterPro" id="IPR045860">
    <property type="entry name" value="Snake_toxin-like_sf"/>
</dbReference>
<keyword evidence="4" id="KW-0964">Secreted</keyword>
<dbReference type="Pfam" id="PF00021">
    <property type="entry name" value="UPAR_LY6"/>
    <property type="match status" value="1"/>
</dbReference>
<comment type="subcellular location">
    <subcellularLocation>
        <location evidence="1">Cell membrane</location>
    </subcellularLocation>
    <subcellularLocation>
        <location evidence="2">Secreted</location>
    </subcellularLocation>
</comment>
<reference evidence="10" key="1">
    <citation type="submission" date="2025-08" db="UniProtKB">
        <authorList>
            <consortium name="Ensembl"/>
        </authorList>
    </citation>
    <scope>IDENTIFICATION</scope>
</reference>
<proteinExistence type="predicted"/>
<dbReference type="Proteomes" id="UP001108240">
    <property type="component" value="Unplaced"/>
</dbReference>
<dbReference type="SUPFAM" id="SSF57302">
    <property type="entry name" value="Snake toxin-like"/>
    <property type="match status" value="2"/>
</dbReference>
<dbReference type="GO" id="GO:0005886">
    <property type="term" value="C:plasma membrane"/>
    <property type="evidence" value="ECO:0007669"/>
    <property type="project" value="UniProtKB-SubCell"/>
</dbReference>
<dbReference type="InterPro" id="IPR050918">
    <property type="entry name" value="CNF-like_PLA2_Inhibitor"/>
</dbReference>
<feature type="domain" description="UPAR/Ly6" evidence="9">
    <location>
        <begin position="41"/>
        <end position="124"/>
    </location>
</feature>
<evidence type="ECO:0000256" key="6">
    <source>
        <dbReference type="ARBA" id="ARBA00023136"/>
    </source>
</evidence>
<keyword evidence="3" id="KW-1003">Cell membrane</keyword>
<sequence>MDLRLSRALLLFLLLAADTQISSACNDTERRFGSALDSHWCYECRGLGNYCPEKLVVCPIGYSKCMSTTTILQIGDTSIKMKQKECIEDCQDSSVNYGALKQTFSCCGTLLCNYRDAPDPRTNALNGRSCYSCDGQSCSNTVSCSGTEDRCITATVTNRGPPMLVKGCASKYICGALKCSFIRDVSCCEGDLCNGNKRVTQAVTQGFLNNADESFNQSVTQSLLQSFMSPGAKTVTKRLTHNDAKSVPDSIVYNHAKRVRQKVTYNDDKSVNQRVVYNDGKSVKQSFLFLCCSLLSYFLWL</sequence>
<keyword evidence="7" id="KW-0325">Glycoprotein</keyword>
<evidence type="ECO:0000256" key="5">
    <source>
        <dbReference type="ARBA" id="ARBA00022729"/>
    </source>
</evidence>
<dbReference type="Ensembl" id="ENSCCRT00000075845.2">
    <property type="protein sequence ID" value="ENSCCRP00000070019.2"/>
    <property type="gene ID" value="ENSCCRG00000037713.2"/>
</dbReference>
<dbReference type="InterPro" id="IPR035076">
    <property type="entry name" value="Toxin/TOLIP"/>
</dbReference>